<reference evidence="2 3" key="1">
    <citation type="submission" date="2017-03" db="EMBL/GenBank/DDBJ databases">
        <title>Complete genome sequence of the novel DNRA strain Pseudomonas sp. S-6-2 isolated from Chinese polluted river sediment. Journal of Biotechnology.</title>
        <authorList>
            <person name="Li J."/>
            <person name="Xiang F."/>
            <person name="Wang L."/>
            <person name="Xi L."/>
            <person name="Liu J."/>
        </authorList>
    </citation>
    <scope>NUCLEOTIDE SEQUENCE [LARGE SCALE GENOMIC DNA]</scope>
    <source>
        <strain evidence="2 3">S-6-2</strain>
    </source>
</reference>
<dbReference type="Proteomes" id="UP000243488">
    <property type="component" value="Chromosome"/>
</dbReference>
<organism evidence="2 3">
    <name type="scientific">Halopseudomonas phragmitis</name>
    <dbReference type="NCBI Taxonomy" id="1931241"/>
    <lineage>
        <taxon>Bacteria</taxon>
        <taxon>Pseudomonadati</taxon>
        <taxon>Pseudomonadota</taxon>
        <taxon>Gammaproteobacteria</taxon>
        <taxon>Pseudomonadales</taxon>
        <taxon>Pseudomonadaceae</taxon>
        <taxon>Halopseudomonas</taxon>
    </lineage>
</organism>
<name>A0A1V0B910_9GAMM</name>
<evidence type="ECO:0000313" key="2">
    <source>
        <dbReference type="EMBL" id="AQZ96428.1"/>
    </source>
</evidence>
<dbReference type="SUPFAM" id="SSF51182">
    <property type="entry name" value="RmlC-like cupins"/>
    <property type="match status" value="2"/>
</dbReference>
<protein>
    <submittedName>
        <fullName evidence="2">Cupin</fullName>
    </submittedName>
</protein>
<dbReference type="EMBL" id="CP020100">
    <property type="protein sequence ID" value="AQZ96428.1"/>
    <property type="molecule type" value="Genomic_DNA"/>
</dbReference>
<dbReference type="Pfam" id="PF12973">
    <property type="entry name" value="Cupin_7"/>
    <property type="match status" value="1"/>
</dbReference>
<evidence type="ECO:0000259" key="1">
    <source>
        <dbReference type="Pfam" id="PF12973"/>
    </source>
</evidence>
<dbReference type="Gene3D" id="2.60.120.10">
    <property type="entry name" value="Jelly Rolls"/>
    <property type="match status" value="1"/>
</dbReference>
<feature type="domain" description="ChrR-like cupin" evidence="1">
    <location>
        <begin position="12"/>
        <end position="114"/>
    </location>
</feature>
<dbReference type="STRING" id="1931241.BVH74_17450"/>
<dbReference type="KEGG" id="ppha:BVH74_17450"/>
<dbReference type="CDD" id="cd20303">
    <property type="entry name" value="cupin_ChrR_1"/>
    <property type="match status" value="1"/>
</dbReference>
<keyword evidence="3" id="KW-1185">Reference proteome</keyword>
<dbReference type="InterPro" id="IPR025979">
    <property type="entry name" value="ChrR-like_cupin_dom"/>
</dbReference>
<dbReference type="InterPro" id="IPR014710">
    <property type="entry name" value="RmlC-like_jellyroll"/>
</dbReference>
<sequence length="214" mass="23648">MTPERLNTELDQPAIMHSQDLPWLASPLAGVERRPLYRLGGEQARATSLVRYAPGSHFSAHLHDAGEEFLVLEGVFEDQHGQYPAGTYVRNPPGSSHTPGSSTGCMIFVRLRQFHPQDREQLVLPLRTDATQPLFENIHERVWVEKLMPGATFKQDNARGLELLVLDGAVNGSDFALKPLSWMRLPAGTPLEVVAGAQGARLWIKDATLELGLP</sequence>
<gene>
    <name evidence="2" type="ORF">BVH74_17450</name>
</gene>
<evidence type="ECO:0000313" key="3">
    <source>
        <dbReference type="Proteomes" id="UP000243488"/>
    </source>
</evidence>
<dbReference type="AlphaFoldDB" id="A0A1V0B910"/>
<accession>A0A1V0B910</accession>
<dbReference type="InterPro" id="IPR011051">
    <property type="entry name" value="RmlC_Cupin_sf"/>
</dbReference>
<proteinExistence type="predicted"/>
<dbReference type="RefSeq" id="WP_080051336.1">
    <property type="nucleotide sequence ID" value="NZ_CP020100.1"/>
</dbReference>